<evidence type="ECO:0000259" key="1">
    <source>
        <dbReference type="Pfam" id="PF08543"/>
    </source>
</evidence>
<reference evidence="17 18" key="4">
    <citation type="journal article" date="2018" name="Proc. Natl. Acad. Sci. U.S.A.">
        <title>Nonmutational mechanism of inheritance in the Archaeon Sulfolobus solfataricus.</title>
        <authorList>
            <person name="Payne S."/>
            <person name="McCarthy S."/>
            <person name="Johnson T."/>
            <person name="North E."/>
            <person name="Blum P."/>
        </authorList>
    </citation>
    <scope>NUCLEOTIDE SEQUENCE [LARGE SCALE GENOMIC DNA]</scope>
    <source>
        <strain evidence="6 17">SARC-H</strain>
        <strain evidence="7 21">SARC-I</strain>
        <strain evidence="9 22">SARC-N</strain>
        <strain evidence="10 18">SUL120</strain>
        <strain evidence="5 19">SULG</strain>
        <strain evidence="8 20">SULM</strain>
    </source>
</reference>
<evidence type="ECO:0000313" key="20">
    <source>
        <dbReference type="Proteomes" id="UP000273443"/>
    </source>
</evidence>
<reference evidence="13 14" key="1">
    <citation type="journal article" date="2015" name="Genome Announc.">
        <title>Complete Genome Sequence of Sulfolobus solfataricus Strain 98/2 and Evolved Derivatives.</title>
        <authorList>
            <person name="McCarthy S."/>
            <person name="Gradnigo J."/>
            <person name="Johnson T."/>
            <person name="Payne S."/>
            <person name="Lipzen A."/>
            <person name="Martin J."/>
            <person name="Schackwitz W."/>
            <person name="Moriyama E."/>
            <person name="Blum P."/>
        </authorList>
    </citation>
    <scope>NUCLEOTIDE SEQUENCE [LARGE SCALE GENOMIC DNA]</scope>
    <source>
        <strain evidence="13">98/2 SULC</strain>
        <strain evidence="2">SARC-B</strain>
        <strain evidence="3">SARC-C</strain>
        <strain evidence="4 15">SULA</strain>
        <strain evidence="14">SULB</strain>
    </source>
</reference>
<dbReference type="GO" id="GO:0009228">
    <property type="term" value="P:thiamine biosynthetic process"/>
    <property type="evidence" value="ECO:0007669"/>
    <property type="project" value="InterPro"/>
</dbReference>
<dbReference type="SUPFAM" id="SSF53613">
    <property type="entry name" value="Ribokinase-like"/>
    <property type="match status" value="1"/>
</dbReference>
<dbReference type="GO" id="GO:0008902">
    <property type="term" value="F:hydroxymethylpyrimidine kinase activity"/>
    <property type="evidence" value="ECO:0007669"/>
    <property type="project" value="UniProtKB-EC"/>
</dbReference>
<reference evidence="2" key="5">
    <citation type="submission" date="2018-10" db="EMBL/GenBank/DDBJ databases">
        <authorList>
            <person name="McCarthy S."/>
            <person name="Gradnigo J."/>
            <person name="Johnson T."/>
            <person name="Payne S."/>
            <person name="Lipzen A."/>
            <person name="Schackwitz W."/>
            <person name="Martin J."/>
            <person name="Moriyama E."/>
            <person name="Blum P."/>
        </authorList>
    </citation>
    <scope>NUCLEOTIDE SEQUENCE</scope>
    <source>
        <strain evidence="2">SARC-B</strain>
        <strain evidence="3">SARC-C</strain>
        <strain evidence="4">SULA</strain>
    </source>
</reference>
<dbReference type="KEGG" id="ssoa:SULA_1019"/>
<reference evidence="11 23" key="6">
    <citation type="journal article" date="2020" name="Nat. Commun.">
        <title>The structures of two archaeal type IV pili illuminate evolutionary relationships.</title>
        <authorList>
            <person name="Wang F."/>
            <person name="Baquero D.P."/>
            <person name="Su Z."/>
            <person name="Beltran L.C."/>
            <person name="Prangishvili D."/>
            <person name="Krupovic M."/>
            <person name="Egelman E.H."/>
        </authorList>
    </citation>
    <scope>NUCLEOTIDE SEQUENCE [LARGE SCALE GENOMIC DNA]</scope>
    <source>
        <strain evidence="11 23">POZ149</strain>
    </source>
</reference>
<dbReference type="OMA" id="NRHTHGT"/>
<sequence length="400" mass="43746">MHTRPVVATIAGSDSGGGAGLQADLKTFSALGVFGTTIITGLTAQNTRTVTKVLEIPLDFIEAQFDAVCLDLHPTHAKTGMLASGKVVELVLRKIREYNIKLVLDPVMVAKSGSLLVTEDISEQIKKAMKEAIISTPNRYEAEIINKTKINSQDDVIKAAREIYSKYGNVVVKGFNGVDYAIIDGEEIELKGDYISTKNTHGSGDVFSASITAYLALGYKLKDALIRAKKFATMTVKYGLDLGGGYGPVDPFAPIESIVKREEGRNQLENLLWYLESNLNVILKLINDTSKVNVAYMTKYNDVLSLAGGLIKYLDKLKIDGPILNNVNNEITRIMRETPDEKIGILLPFTDKILDAAEKGKIKLNKSGINGDAILRDNMVLIIAKDKDELIRKLKEVAIG</sequence>
<evidence type="ECO:0000313" key="22">
    <source>
        <dbReference type="Proteomes" id="UP000278715"/>
    </source>
</evidence>
<dbReference type="EMBL" id="CP033241">
    <property type="protein sequence ID" value="AZF83549.1"/>
    <property type="molecule type" value="Genomic_DNA"/>
</dbReference>
<dbReference type="EMBL" id="LT549890">
    <property type="protein sequence ID" value="SAI83557.1"/>
    <property type="molecule type" value="Genomic_DNA"/>
</dbReference>
<dbReference type="EMBL" id="CP033235">
    <property type="protein sequence ID" value="AZF67831.1"/>
    <property type="molecule type" value="Genomic_DNA"/>
</dbReference>
<dbReference type="CDD" id="cd01169">
    <property type="entry name" value="HMPP_kinase"/>
    <property type="match status" value="1"/>
</dbReference>
<dbReference type="InterPro" id="IPR036409">
    <property type="entry name" value="Aldolase_II/adducin_N_sf"/>
</dbReference>
<evidence type="ECO:0000313" key="13">
    <source>
        <dbReference type="Proteomes" id="UP000033057"/>
    </source>
</evidence>
<dbReference type="Proteomes" id="UP000033085">
    <property type="component" value="Chromosome"/>
</dbReference>
<evidence type="ECO:0000313" key="10">
    <source>
        <dbReference type="EMBL" id="AZF83549.1"/>
    </source>
</evidence>
<proteinExistence type="predicted"/>
<dbReference type="InterPro" id="IPR004399">
    <property type="entry name" value="HMP/HMP-P_kinase_dom"/>
</dbReference>
<protein>
    <submittedName>
        <fullName evidence="2 12">Phosphomethylpyrimidine kinase</fullName>
        <ecNumber evidence="2">2.7.1.49</ecNumber>
        <ecNumber evidence="2">2.7.4.7</ecNumber>
    </submittedName>
</protein>
<evidence type="ECO:0000313" key="17">
    <source>
        <dbReference type="Proteomes" id="UP000267993"/>
    </source>
</evidence>
<dbReference type="KEGG" id="ssof:SULC_1020"/>
<dbReference type="EMBL" id="CP011057">
    <property type="protein sequence ID" value="AKA78755.1"/>
    <property type="molecule type" value="Genomic_DNA"/>
</dbReference>
<dbReference type="RefSeq" id="WP_009989649.1">
    <property type="nucleotide sequence ID" value="NZ_CP011055.2"/>
</dbReference>
<dbReference type="Proteomes" id="UP000033106">
    <property type="component" value="Chromosome"/>
</dbReference>
<dbReference type="SUPFAM" id="SSF53639">
    <property type="entry name" value="AraD/HMP-PK domain-like"/>
    <property type="match status" value="1"/>
</dbReference>
<dbReference type="Proteomes" id="UP000275843">
    <property type="component" value="Chromosome"/>
</dbReference>
<dbReference type="KEGG" id="ssol:SULB_1021"/>
<evidence type="ECO:0000313" key="2">
    <source>
        <dbReference type="EMBL" id="AKA73363.1"/>
    </source>
</evidence>
<dbReference type="InterPro" id="IPR013749">
    <property type="entry name" value="PM/HMP-P_kinase-1"/>
</dbReference>
<dbReference type="OrthoDB" id="43786at2157"/>
<evidence type="ECO:0000313" key="5">
    <source>
        <dbReference type="EMBL" id="AZF67831.1"/>
    </source>
</evidence>
<evidence type="ECO:0000313" key="15">
    <source>
        <dbReference type="Proteomes" id="UP000033106"/>
    </source>
</evidence>
<feature type="domain" description="Pyridoxamine kinase/Phosphomethylpyrimidine kinase" evidence="1">
    <location>
        <begin position="14"/>
        <end position="250"/>
    </location>
</feature>
<dbReference type="EMBL" id="CP033239">
    <property type="protein sequence ID" value="AZF78303.1"/>
    <property type="molecule type" value="Genomic_DNA"/>
</dbReference>
<dbReference type="GO" id="GO:0005829">
    <property type="term" value="C:cytosol"/>
    <property type="evidence" value="ECO:0007669"/>
    <property type="project" value="TreeGrafter"/>
</dbReference>
<keyword evidence="2" id="KW-0808">Transferase</keyword>
<evidence type="ECO:0000313" key="11">
    <source>
        <dbReference type="EMBL" id="QPG50342.1"/>
    </source>
</evidence>
<dbReference type="EMBL" id="CP033237">
    <property type="protein sequence ID" value="AZF73071.1"/>
    <property type="molecule type" value="Genomic_DNA"/>
</dbReference>
<dbReference type="Proteomes" id="UP000033057">
    <property type="component" value="Chromosome"/>
</dbReference>
<dbReference type="EMBL" id="CP011055">
    <property type="protein sequence ID" value="AKA73363.1"/>
    <property type="molecule type" value="Genomic_DNA"/>
</dbReference>
<dbReference type="Proteomes" id="UP000076770">
    <property type="component" value="Chromosome i"/>
</dbReference>
<dbReference type="InterPro" id="IPR029056">
    <property type="entry name" value="Ribokinase-like"/>
</dbReference>
<reference evidence="12" key="3">
    <citation type="submission" date="2016-04" db="EMBL/GenBank/DDBJ databases">
        <authorList>
            <person name="Evans L.H."/>
            <person name="Alamgir A."/>
            <person name="Owens N."/>
            <person name="Weber N.D."/>
            <person name="Virtaneva K."/>
            <person name="Barbian K."/>
            <person name="Babar A."/>
            <person name="Rosenke K."/>
        </authorList>
    </citation>
    <scope>NUCLEOTIDE SEQUENCE</scope>
    <source>
        <strain evidence="12">P1</strain>
    </source>
</reference>
<evidence type="ECO:0000313" key="21">
    <source>
        <dbReference type="Proteomes" id="UP000275843"/>
    </source>
</evidence>
<dbReference type="Proteomes" id="UP000273194">
    <property type="component" value="Chromosome"/>
</dbReference>
<organism evidence="2 14">
    <name type="scientific">Saccharolobus solfataricus</name>
    <name type="common">Sulfolobus solfataricus</name>
    <dbReference type="NCBI Taxonomy" id="2287"/>
    <lineage>
        <taxon>Archaea</taxon>
        <taxon>Thermoproteota</taxon>
        <taxon>Thermoprotei</taxon>
        <taxon>Sulfolobales</taxon>
        <taxon>Sulfolobaceae</taxon>
        <taxon>Saccharolobus</taxon>
    </lineage>
</organism>
<evidence type="ECO:0000313" key="4">
    <source>
        <dbReference type="EMBL" id="AKA78755.1"/>
    </source>
</evidence>
<evidence type="ECO:0000313" key="8">
    <source>
        <dbReference type="EMBL" id="AZF75696.1"/>
    </source>
</evidence>
<reference evidence="16" key="2">
    <citation type="submission" date="2016-04" db="EMBL/GenBank/DDBJ databases">
        <authorList>
            <person name="Shah S.A."/>
            <person name="Garrett R.A."/>
        </authorList>
    </citation>
    <scope>NUCLEOTIDE SEQUENCE [LARGE SCALE GENOMIC DNA]</scope>
    <source>
        <strain evidence="16">ATCC 35091 / DSM 1616 / JCM 8930 / NBRC 15331 / P1</strain>
    </source>
</reference>
<evidence type="ECO:0000313" key="7">
    <source>
        <dbReference type="EMBL" id="AZF73071.1"/>
    </source>
</evidence>
<evidence type="ECO:0000313" key="18">
    <source>
        <dbReference type="Proteomes" id="UP000269431"/>
    </source>
</evidence>
<dbReference type="Pfam" id="PF08543">
    <property type="entry name" value="Phos_pyr_kin"/>
    <property type="match status" value="1"/>
</dbReference>
<gene>
    <name evidence="2" type="primary">thiD</name>
    <name evidence="11" type="ORF">HFC64_11485</name>
    <name evidence="12" type="ORF">SSOP1_0003</name>
    <name evidence="4" type="ORF">SULA_1019</name>
    <name evidence="2" type="ORF">SULB_1021</name>
    <name evidence="3" type="ORF">SULC_1020</name>
    <name evidence="5" type="ORF">SULG_05005</name>
    <name evidence="6" type="ORF">SULH_05005</name>
    <name evidence="7" type="ORF">SULI_05005</name>
    <name evidence="8" type="ORF">SULM_05005</name>
    <name evidence="9" type="ORF">SULN_05005</name>
    <name evidence="10" type="ORF">SULZ_05250</name>
</gene>
<dbReference type="PATRIC" id="fig|2287.6.peg.1078"/>
<dbReference type="EC" id="2.7.4.7" evidence="2"/>
<dbReference type="Proteomes" id="UP000278715">
    <property type="component" value="Chromosome"/>
</dbReference>
<evidence type="ECO:0000313" key="16">
    <source>
        <dbReference type="Proteomes" id="UP000076770"/>
    </source>
</evidence>
<evidence type="ECO:0000313" key="6">
    <source>
        <dbReference type="EMBL" id="AZF70451.1"/>
    </source>
</evidence>
<evidence type="ECO:0000313" key="19">
    <source>
        <dbReference type="Proteomes" id="UP000273194"/>
    </source>
</evidence>
<dbReference type="Proteomes" id="UP000269431">
    <property type="component" value="Chromosome"/>
</dbReference>
<dbReference type="Gene3D" id="3.40.1190.20">
    <property type="match status" value="1"/>
</dbReference>
<dbReference type="PANTHER" id="PTHR20858:SF17">
    <property type="entry name" value="HYDROXYMETHYLPYRIMIDINE_PHOSPHOMETHYLPYRIMIDINE KINASE THI20-RELATED"/>
    <property type="match status" value="1"/>
</dbReference>
<evidence type="ECO:0000313" key="14">
    <source>
        <dbReference type="Proteomes" id="UP000033085"/>
    </source>
</evidence>
<dbReference type="EC" id="2.7.1.49" evidence="2"/>
<dbReference type="EMBL" id="CP011056">
    <property type="protein sequence ID" value="AKA76062.1"/>
    <property type="molecule type" value="Genomic_DNA"/>
</dbReference>
<name>A0A0E3MA18_SACSO</name>
<evidence type="ECO:0000313" key="3">
    <source>
        <dbReference type="EMBL" id="AKA76062.1"/>
    </source>
</evidence>
<accession>A0A0E3MA18</accession>
<dbReference type="NCBIfam" id="TIGR00097">
    <property type="entry name" value="HMP-P_kinase"/>
    <property type="match status" value="1"/>
</dbReference>
<dbReference type="Proteomes" id="UP000273443">
    <property type="component" value="Chromosome"/>
</dbReference>
<dbReference type="EMBL" id="CP033238">
    <property type="protein sequence ID" value="AZF75696.1"/>
    <property type="molecule type" value="Genomic_DNA"/>
</dbReference>
<evidence type="ECO:0000313" key="12">
    <source>
        <dbReference type="EMBL" id="SAI83557.1"/>
    </source>
</evidence>
<dbReference type="EMBL" id="CP033236">
    <property type="protein sequence ID" value="AZF70451.1"/>
    <property type="molecule type" value="Genomic_DNA"/>
</dbReference>
<dbReference type="EMBL" id="CP050869">
    <property type="protein sequence ID" value="QPG50342.1"/>
    <property type="molecule type" value="Genomic_DNA"/>
</dbReference>
<evidence type="ECO:0000313" key="9">
    <source>
        <dbReference type="EMBL" id="AZF78303.1"/>
    </source>
</evidence>
<dbReference type="PANTHER" id="PTHR20858">
    <property type="entry name" value="PHOSPHOMETHYLPYRIMIDINE KINASE"/>
    <property type="match status" value="1"/>
</dbReference>
<dbReference type="GeneID" id="1455259"/>
<dbReference type="GO" id="GO:0008972">
    <property type="term" value="F:phosphomethylpyrimidine kinase activity"/>
    <property type="evidence" value="ECO:0007669"/>
    <property type="project" value="UniProtKB-EC"/>
</dbReference>
<evidence type="ECO:0000313" key="23">
    <source>
        <dbReference type="Proteomes" id="UP000594632"/>
    </source>
</evidence>
<dbReference type="GeneID" id="44128965"/>
<keyword evidence="2" id="KW-0418">Kinase</keyword>
<dbReference type="Proteomes" id="UP000267993">
    <property type="component" value="Chromosome"/>
</dbReference>
<dbReference type="Proteomes" id="UP000594632">
    <property type="component" value="Chromosome"/>
</dbReference>
<dbReference type="AlphaFoldDB" id="A0A0E3MA18"/>